<reference evidence="1" key="1">
    <citation type="submission" date="2021-06" db="EMBL/GenBank/DDBJ databases">
        <authorList>
            <person name="Kallberg Y."/>
            <person name="Tangrot J."/>
            <person name="Rosling A."/>
        </authorList>
    </citation>
    <scope>NUCLEOTIDE SEQUENCE</scope>
    <source>
        <strain evidence="1">MA461A</strain>
    </source>
</reference>
<dbReference type="EMBL" id="CAJVQC010154198">
    <property type="protein sequence ID" value="CAG8847081.1"/>
    <property type="molecule type" value="Genomic_DNA"/>
</dbReference>
<feature type="non-terminal residue" evidence="1">
    <location>
        <position position="49"/>
    </location>
</feature>
<proteinExistence type="predicted"/>
<feature type="non-terminal residue" evidence="1">
    <location>
        <position position="1"/>
    </location>
</feature>
<accession>A0ACA9SSS3</accession>
<organism evidence="1 2">
    <name type="scientific">Racocetra persica</name>
    <dbReference type="NCBI Taxonomy" id="160502"/>
    <lineage>
        <taxon>Eukaryota</taxon>
        <taxon>Fungi</taxon>
        <taxon>Fungi incertae sedis</taxon>
        <taxon>Mucoromycota</taxon>
        <taxon>Glomeromycotina</taxon>
        <taxon>Glomeromycetes</taxon>
        <taxon>Diversisporales</taxon>
        <taxon>Gigasporaceae</taxon>
        <taxon>Racocetra</taxon>
    </lineage>
</organism>
<evidence type="ECO:0000313" key="2">
    <source>
        <dbReference type="Proteomes" id="UP000789920"/>
    </source>
</evidence>
<keyword evidence="2" id="KW-1185">Reference proteome</keyword>
<gene>
    <name evidence="1" type="ORF">RPERSI_LOCUS34462</name>
</gene>
<sequence length="49" mass="5705">RDKNKVAAKKDNLDEENTIIETISIYDVSDYIANAITDLDIYSKLFFMF</sequence>
<protein>
    <submittedName>
        <fullName evidence="1">28083_t:CDS:1</fullName>
    </submittedName>
</protein>
<name>A0ACA9SSS3_9GLOM</name>
<comment type="caution">
    <text evidence="1">The sequence shown here is derived from an EMBL/GenBank/DDBJ whole genome shotgun (WGS) entry which is preliminary data.</text>
</comment>
<dbReference type="Proteomes" id="UP000789920">
    <property type="component" value="Unassembled WGS sequence"/>
</dbReference>
<evidence type="ECO:0000313" key="1">
    <source>
        <dbReference type="EMBL" id="CAG8847081.1"/>
    </source>
</evidence>